<evidence type="ECO:0000313" key="3">
    <source>
        <dbReference type="Proteomes" id="UP000654670"/>
    </source>
</evidence>
<dbReference type="GO" id="GO:0016020">
    <property type="term" value="C:membrane"/>
    <property type="evidence" value="ECO:0007669"/>
    <property type="project" value="InterPro"/>
</dbReference>
<evidence type="ECO:0000313" key="2">
    <source>
        <dbReference type="EMBL" id="GGL57610.1"/>
    </source>
</evidence>
<sequence length="272" mass="29910">MNWSKTKSIFIICFFLLDAFLVFELYQRQQAESIGGLTDGQAANVLQNGSVKLQTVLPPTPQDATFLRGSRVDFSNEKANVSALMDPGRGMVRQKISIENGGLLLHSVFSGPTTVSMENANFQKNLLNMVYQGQDFALWQSGSKKGDANFVQLFNNRPVFISSRSNIPMLDFAVSNNQITGYRQSYFNFKQTSRVGVITAETAINNLAAANDLPGSEHPQIKVVELGYVNLIGDTGSDPLIFVPAWHIVVKKDKSTSEFFVNAVSGTVQSLN</sequence>
<organism evidence="2 3">
    <name type="scientific">Sporolactobacillus putidus</name>
    <dbReference type="NCBI Taxonomy" id="492735"/>
    <lineage>
        <taxon>Bacteria</taxon>
        <taxon>Bacillati</taxon>
        <taxon>Bacillota</taxon>
        <taxon>Bacilli</taxon>
        <taxon>Bacillales</taxon>
        <taxon>Sporolactobacillaceae</taxon>
        <taxon>Sporolactobacillus</taxon>
    </lineage>
</organism>
<accession>A0A917S4K1</accession>
<gene>
    <name evidence="2" type="primary">yycI</name>
    <name evidence="2" type="ORF">GCM10007968_22030</name>
</gene>
<name>A0A917S4K1_9BACL</name>
<keyword evidence="3" id="KW-1185">Reference proteome</keyword>
<comment type="caution">
    <text evidence="2">The sequence shown here is derived from an EMBL/GenBank/DDBJ whole genome shotgun (WGS) entry which is preliminary data.</text>
</comment>
<dbReference type="Pfam" id="PF09648">
    <property type="entry name" value="YycI"/>
    <property type="match status" value="1"/>
</dbReference>
<dbReference type="Gene3D" id="2.40.128.690">
    <property type="entry name" value="YycH protein, domain 3-like"/>
    <property type="match status" value="1"/>
</dbReference>
<feature type="domain" description="Regulatory protein YycH-like" evidence="1">
    <location>
        <begin position="43"/>
        <end position="264"/>
    </location>
</feature>
<dbReference type="Proteomes" id="UP000654670">
    <property type="component" value="Unassembled WGS sequence"/>
</dbReference>
<dbReference type="RefSeq" id="WP_188803295.1">
    <property type="nucleotide sequence ID" value="NZ_BMOK01000009.1"/>
</dbReference>
<reference evidence="2" key="2">
    <citation type="submission" date="2020-09" db="EMBL/GenBank/DDBJ databases">
        <authorList>
            <person name="Sun Q."/>
            <person name="Ohkuma M."/>
        </authorList>
    </citation>
    <scope>NUCLEOTIDE SEQUENCE</scope>
    <source>
        <strain evidence="2">JCM 15325</strain>
    </source>
</reference>
<proteinExistence type="predicted"/>
<dbReference type="EMBL" id="BMOK01000009">
    <property type="protein sequence ID" value="GGL57610.1"/>
    <property type="molecule type" value="Genomic_DNA"/>
</dbReference>
<protein>
    <submittedName>
        <fullName evidence="2">Two-component system WalR/WalK regulatory protein YycI</fullName>
    </submittedName>
</protein>
<reference evidence="2" key="1">
    <citation type="journal article" date="2014" name="Int. J. Syst. Evol. Microbiol.">
        <title>Complete genome sequence of Corynebacterium casei LMG S-19264T (=DSM 44701T), isolated from a smear-ripened cheese.</title>
        <authorList>
            <consortium name="US DOE Joint Genome Institute (JGI-PGF)"/>
            <person name="Walter F."/>
            <person name="Albersmeier A."/>
            <person name="Kalinowski J."/>
            <person name="Ruckert C."/>
        </authorList>
    </citation>
    <scope>NUCLEOTIDE SEQUENCE</scope>
    <source>
        <strain evidence="2">JCM 15325</strain>
    </source>
</reference>
<evidence type="ECO:0000259" key="1">
    <source>
        <dbReference type="Pfam" id="PF09648"/>
    </source>
</evidence>
<dbReference type="AlphaFoldDB" id="A0A917S4K1"/>
<dbReference type="InterPro" id="IPR018604">
    <property type="entry name" value="YycI-like"/>
</dbReference>